<name>A0A932R1N4_9BACT</name>
<evidence type="ECO:0000313" key="2">
    <source>
        <dbReference type="Proteomes" id="UP000753196"/>
    </source>
</evidence>
<organism evidence="1 2">
    <name type="scientific">Candidatus Sungiibacteriota bacterium</name>
    <dbReference type="NCBI Taxonomy" id="2750080"/>
    <lineage>
        <taxon>Bacteria</taxon>
        <taxon>Candidatus Sungiibacteriota</taxon>
    </lineage>
</organism>
<proteinExistence type="predicted"/>
<comment type="caution">
    <text evidence="1">The sequence shown here is derived from an EMBL/GenBank/DDBJ whole genome shotgun (WGS) entry which is preliminary data.</text>
</comment>
<dbReference type="AlphaFoldDB" id="A0A932R1N4"/>
<reference evidence="1" key="1">
    <citation type="submission" date="2020-07" db="EMBL/GenBank/DDBJ databases">
        <title>Huge and variable diversity of episymbiotic CPR bacteria and DPANN archaea in groundwater ecosystems.</title>
        <authorList>
            <person name="He C.Y."/>
            <person name="Keren R."/>
            <person name="Whittaker M."/>
            <person name="Farag I.F."/>
            <person name="Doudna J."/>
            <person name="Cate J.H.D."/>
            <person name="Banfield J.F."/>
        </authorList>
    </citation>
    <scope>NUCLEOTIDE SEQUENCE</scope>
    <source>
        <strain evidence="1">NC_groundwater_973_Pr1_S-0.2um_54_13</strain>
    </source>
</reference>
<protein>
    <submittedName>
        <fullName evidence="1">Uncharacterized protein</fullName>
    </submittedName>
</protein>
<sequence>MAKEPLDPLAAYHASKGAIGGVEEGTNVPAGTYPDLTFFTSKTRSRTIPAHSILAMAPKPSS</sequence>
<dbReference type="Proteomes" id="UP000753196">
    <property type="component" value="Unassembled WGS sequence"/>
</dbReference>
<dbReference type="EMBL" id="JACQCR010000043">
    <property type="protein sequence ID" value="MBI3631057.1"/>
    <property type="molecule type" value="Genomic_DNA"/>
</dbReference>
<accession>A0A932R1N4</accession>
<gene>
    <name evidence="1" type="ORF">HY221_01860</name>
</gene>
<evidence type="ECO:0000313" key="1">
    <source>
        <dbReference type="EMBL" id="MBI3631057.1"/>
    </source>
</evidence>